<keyword evidence="2" id="KW-0456">Lyase</keyword>
<dbReference type="PROSITE" id="PS00166">
    <property type="entry name" value="ENOYL_COA_HYDRATASE"/>
    <property type="match status" value="1"/>
</dbReference>
<keyword evidence="5" id="KW-1185">Reference proteome</keyword>
<dbReference type="SUPFAM" id="SSF52096">
    <property type="entry name" value="ClpP/crotonase"/>
    <property type="match status" value="1"/>
</dbReference>
<evidence type="ECO:0000313" key="4">
    <source>
        <dbReference type="EMBL" id="BAB03926.1"/>
    </source>
</evidence>
<protein>
    <submittedName>
        <fullName evidence="4">RNA-binding protein/enoyl-CoA hydratase</fullName>
    </submittedName>
</protein>
<comment type="similarity">
    <text evidence="1 3">Belongs to the enoyl-CoA hydratase/isomerase family.</text>
</comment>
<proteinExistence type="inferred from homology"/>
<evidence type="ECO:0000256" key="1">
    <source>
        <dbReference type="ARBA" id="ARBA00005254"/>
    </source>
</evidence>
<dbReference type="InterPro" id="IPR029045">
    <property type="entry name" value="ClpP/crotonase-like_dom_sf"/>
</dbReference>
<dbReference type="GO" id="GO:0016836">
    <property type="term" value="F:hydro-lyase activity"/>
    <property type="evidence" value="ECO:0007669"/>
    <property type="project" value="UniProtKB-ARBA"/>
</dbReference>
<reference evidence="4 5" key="1">
    <citation type="journal article" date="2000" name="Nucleic Acids Res.">
        <title>Complete genome sequence of the alkaliphilic bacterium Bacillus halodurans and genomic sequence comparison with Bacillus subtilis.</title>
        <authorList>
            <person name="Takami H."/>
            <person name="Nakasone K."/>
            <person name="Takaki Y."/>
            <person name="Maeno G."/>
            <person name="Sasaki R."/>
            <person name="Masui N."/>
            <person name="Fuji F."/>
            <person name="Hirama C."/>
            <person name="Nakamura Y."/>
            <person name="Ogasawara N."/>
            <person name="Kuhara S."/>
            <person name="Horikoshi K."/>
        </authorList>
    </citation>
    <scope>NUCLEOTIDE SEQUENCE [LARGE SCALE GENOMIC DNA]</scope>
    <source>
        <strain evidence="5">ATCC BAA-125 / DSM 18197 / FERM 7344 / JCM 9153 / C-125</strain>
    </source>
</reference>
<dbReference type="InterPro" id="IPR018376">
    <property type="entry name" value="Enoyl-CoA_hyd/isom_CS"/>
</dbReference>
<dbReference type="FunFam" id="1.10.12.10:FF:000001">
    <property type="entry name" value="Probable enoyl-CoA hydratase, mitochondrial"/>
    <property type="match status" value="1"/>
</dbReference>
<sequence>MDSTVLQTIKNHVAIITFNRPDQLNCFNYQMLLDLEQVIQEVKANPAIRTVIFTGAGGKSFSAGADLKERRTLDENQVRRNVNKIRSVFNQIEELPQPTIAAINGYALGGGFELALACDFRLAVPEAKMGLTEVTWAIIPGAGGTQRLPRLIGSQRAKEMILTGRKVAAEEAQRLGIILEVCDSKHLLTEAVRLAEKMSVNGPLAVIQAKYAIHYGCQTDLHTGLAIEAKAYETIIPTEDRLEALQAFKEKRPPQFKGK</sequence>
<dbReference type="GO" id="GO:0006635">
    <property type="term" value="P:fatty acid beta-oxidation"/>
    <property type="evidence" value="ECO:0007669"/>
    <property type="project" value="TreeGrafter"/>
</dbReference>
<dbReference type="PANTHER" id="PTHR11941">
    <property type="entry name" value="ENOYL-COA HYDRATASE-RELATED"/>
    <property type="match status" value="1"/>
</dbReference>
<dbReference type="STRING" id="272558.gene:10726047"/>
<dbReference type="Gene3D" id="1.10.12.10">
    <property type="entry name" value="Lyase 2-enoyl-coa Hydratase, Chain A, domain 2"/>
    <property type="match status" value="1"/>
</dbReference>
<dbReference type="FunFam" id="3.90.226.10:FF:000009">
    <property type="entry name" value="Carnitinyl-CoA dehydratase"/>
    <property type="match status" value="1"/>
</dbReference>
<dbReference type="Proteomes" id="UP000001258">
    <property type="component" value="Chromosome"/>
</dbReference>
<dbReference type="InterPro" id="IPR014748">
    <property type="entry name" value="Enoyl-CoA_hydra_C"/>
</dbReference>
<dbReference type="AlphaFoldDB" id="Q9KGA5"/>
<dbReference type="PIR" id="G83675">
    <property type="entry name" value="G83675"/>
</dbReference>
<gene>
    <name evidence="4" type="ordered locus">BH0207</name>
</gene>
<dbReference type="PANTHER" id="PTHR11941:SF54">
    <property type="entry name" value="ENOYL-COA HYDRATASE, MITOCHONDRIAL"/>
    <property type="match status" value="1"/>
</dbReference>
<dbReference type="Gene3D" id="3.90.226.10">
    <property type="entry name" value="2-enoyl-CoA Hydratase, Chain A, domain 1"/>
    <property type="match status" value="1"/>
</dbReference>
<evidence type="ECO:0000256" key="2">
    <source>
        <dbReference type="ARBA" id="ARBA00023239"/>
    </source>
</evidence>
<dbReference type="RefSeq" id="WP_010896389.1">
    <property type="nucleotide sequence ID" value="NC_002570.2"/>
</dbReference>
<name>Q9KGA5_HALH5</name>
<dbReference type="eggNOG" id="COG1024">
    <property type="taxonomic scope" value="Bacteria"/>
</dbReference>
<accession>Q9KGA5</accession>
<dbReference type="InterPro" id="IPR001753">
    <property type="entry name" value="Enoyl-CoA_hydra/iso"/>
</dbReference>
<evidence type="ECO:0000313" key="5">
    <source>
        <dbReference type="Proteomes" id="UP000001258"/>
    </source>
</evidence>
<dbReference type="HOGENOM" id="CLU_009834_7_6_9"/>
<evidence type="ECO:0000256" key="3">
    <source>
        <dbReference type="RuleBase" id="RU003707"/>
    </source>
</evidence>
<dbReference type="Pfam" id="PF00378">
    <property type="entry name" value="ECH_1"/>
    <property type="match status" value="1"/>
</dbReference>
<organism evidence="4 5">
    <name type="scientific">Halalkalibacterium halodurans (strain ATCC BAA-125 / DSM 18197 / FERM 7344 / JCM 9153 / C-125)</name>
    <name type="common">Bacillus halodurans</name>
    <dbReference type="NCBI Taxonomy" id="272558"/>
    <lineage>
        <taxon>Bacteria</taxon>
        <taxon>Bacillati</taxon>
        <taxon>Bacillota</taxon>
        <taxon>Bacilli</taxon>
        <taxon>Bacillales</taxon>
        <taxon>Bacillaceae</taxon>
        <taxon>Halalkalibacterium (ex Joshi et al. 2022)</taxon>
    </lineage>
</organism>
<dbReference type="EMBL" id="BA000004">
    <property type="protein sequence ID" value="BAB03926.1"/>
    <property type="molecule type" value="Genomic_DNA"/>
</dbReference>
<dbReference type="KEGG" id="bha:BH0207"/>
<dbReference type="CDD" id="cd06558">
    <property type="entry name" value="crotonase-like"/>
    <property type="match status" value="1"/>
</dbReference>
<dbReference type="OrthoDB" id="9775794at2"/>